<dbReference type="InterPro" id="IPR051932">
    <property type="entry name" value="Bact_StressResp_Reg"/>
</dbReference>
<dbReference type="RefSeq" id="WP_168004922.1">
    <property type="nucleotide sequence ID" value="NZ_JAATHJ010000003.1"/>
</dbReference>
<keyword evidence="4" id="KW-1185">Reference proteome</keyword>
<dbReference type="Pfam" id="PF01740">
    <property type="entry name" value="STAS"/>
    <property type="match status" value="1"/>
</dbReference>
<feature type="domain" description="STAS" evidence="2">
    <location>
        <begin position="163"/>
        <end position="274"/>
    </location>
</feature>
<comment type="caution">
    <text evidence="3">The sequence shown here is derived from an EMBL/GenBank/DDBJ whole genome shotgun (WGS) entry which is preliminary data.</text>
</comment>
<protein>
    <submittedName>
        <fullName evidence="3">STAS domain-containing protein</fullName>
    </submittedName>
</protein>
<accession>A0A969TSJ4</accession>
<dbReference type="EMBL" id="JAATHJ010000003">
    <property type="protein sequence ID" value="NJP36638.1"/>
    <property type="molecule type" value="Genomic_DNA"/>
</dbReference>
<proteinExistence type="predicted"/>
<evidence type="ECO:0000313" key="4">
    <source>
        <dbReference type="Proteomes" id="UP000752012"/>
    </source>
</evidence>
<gene>
    <name evidence="3" type="ORF">HCN83_03415</name>
</gene>
<dbReference type="Gene3D" id="3.30.750.24">
    <property type="entry name" value="STAS domain"/>
    <property type="match status" value="1"/>
</dbReference>
<organism evidence="3 4">
    <name type="scientific">Alkalicoccus luteus</name>
    <dbReference type="NCBI Taxonomy" id="1237094"/>
    <lineage>
        <taxon>Bacteria</taxon>
        <taxon>Bacillati</taxon>
        <taxon>Bacillota</taxon>
        <taxon>Bacilli</taxon>
        <taxon>Bacillales</taxon>
        <taxon>Bacillaceae</taxon>
        <taxon>Alkalicoccus</taxon>
    </lineage>
</organism>
<dbReference type="SUPFAM" id="SSF52091">
    <property type="entry name" value="SpoIIaa-like"/>
    <property type="match status" value="1"/>
</dbReference>
<dbReference type="PROSITE" id="PS50801">
    <property type="entry name" value="STAS"/>
    <property type="match status" value="1"/>
</dbReference>
<dbReference type="AlphaFoldDB" id="A0A969TSJ4"/>
<dbReference type="CDD" id="cd07041">
    <property type="entry name" value="STAS_RsbR_RsbS_like"/>
    <property type="match status" value="1"/>
</dbReference>
<dbReference type="InterPro" id="IPR002645">
    <property type="entry name" value="STAS_dom"/>
</dbReference>
<evidence type="ECO:0000256" key="1">
    <source>
        <dbReference type="ARBA" id="ARBA00022553"/>
    </source>
</evidence>
<evidence type="ECO:0000259" key="2">
    <source>
        <dbReference type="PROSITE" id="PS50801"/>
    </source>
</evidence>
<dbReference type="Proteomes" id="UP000752012">
    <property type="component" value="Unassembled WGS sequence"/>
</dbReference>
<dbReference type="PANTHER" id="PTHR33745:SF3">
    <property type="entry name" value="RSBT CO-ANTAGONIST PROTEIN RSBRC"/>
    <property type="match status" value="1"/>
</dbReference>
<sequence>MTFQEELIKIGQDIEANSGMIATDIQREFKRNYDGHFTKISEANVEEEIAILIQIFADGLQLEDGDQALERIHSWGERFGKRAAEIELSAEKAMLVVPVMRKELYRFIRSRFKEERHQFADYYTMADRLNPLIDGAIYSFTRAYTTTNEAVFEKAQKEIMELSVPVVPLTAETAILPVIGSIDTKRAEELMNQSLERSRELQLSTMIIDLSGVHMIDTYVAQNLYQLHEALRITGVTVVFSGMRPELAQTIVSLGIRFDDLTIVSSLQQALHQAGLKLQE</sequence>
<reference evidence="3 4" key="1">
    <citation type="submission" date="2020-03" db="EMBL/GenBank/DDBJ databases">
        <title>Assessment of the enzymatic potential of alkaline-tolerant lipase obtained from Bacillus luteus H11 (technogenic soil) for the bioremediation of saline soils contaminated with petroleum substances.</title>
        <authorList>
            <person name="Kalwasinska A."/>
        </authorList>
    </citation>
    <scope>NUCLEOTIDE SEQUENCE [LARGE SCALE GENOMIC DNA]</scope>
    <source>
        <strain evidence="3 4">H11</strain>
    </source>
</reference>
<name>A0A969TSJ4_9BACI</name>
<evidence type="ECO:0000313" key="3">
    <source>
        <dbReference type="EMBL" id="NJP36638.1"/>
    </source>
</evidence>
<keyword evidence="1" id="KW-0597">Phosphoprotein</keyword>
<dbReference type="InterPro" id="IPR036513">
    <property type="entry name" value="STAS_dom_sf"/>
</dbReference>
<dbReference type="PANTHER" id="PTHR33745">
    <property type="entry name" value="RSBT ANTAGONIST PROTEIN RSBS-RELATED"/>
    <property type="match status" value="1"/>
</dbReference>